<gene>
    <name evidence="2" type="ORF">SAMN02745149_01502</name>
</gene>
<evidence type="ECO:0000256" key="1">
    <source>
        <dbReference type="SAM" id="Phobius"/>
    </source>
</evidence>
<dbReference type="GeneID" id="78316792"/>
<dbReference type="Proteomes" id="UP000190423">
    <property type="component" value="Unassembled WGS sequence"/>
</dbReference>
<name>A0A1T4L7J0_TREPO</name>
<evidence type="ECO:0000313" key="3">
    <source>
        <dbReference type="Proteomes" id="UP000190423"/>
    </source>
</evidence>
<protein>
    <submittedName>
        <fullName evidence="2">Uncharacterized protein</fullName>
    </submittedName>
</protein>
<proteinExistence type="predicted"/>
<keyword evidence="1" id="KW-1133">Transmembrane helix</keyword>
<keyword evidence="1" id="KW-0472">Membrane</keyword>
<reference evidence="2 3" key="1">
    <citation type="submission" date="2017-02" db="EMBL/GenBank/DDBJ databases">
        <authorList>
            <person name="Peterson S.W."/>
        </authorList>
    </citation>
    <scope>NUCLEOTIDE SEQUENCE [LARGE SCALE GENOMIC DNA]</scope>
    <source>
        <strain evidence="2 3">ATCC BAA-908</strain>
    </source>
</reference>
<dbReference type="EMBL" id="FUWG01000010">
    <property type="protein sequence ID" value="SJZ50696.1"/>
    <property type="molecule type" value="Genomic_DNA"/>
</dbReference>
<dbReference type="RefSeq" id="WP_078933407.1">
    <property type="nucleotide sequence ID" value="NZ_FUWG01000010.1"/>
</dbReference>
<organism evidence="2 3">
    <name type="scientific">Treponema porcinum</name>
    <dbReference type="NCBI Taxonomy" id="261392"/>
    <lineage>
        <taxon>Bacteria</taxon>
        <taxon>Pseudomonadati</taxon>
        <taxon>Spirochaetota</taxon>
        <taxon>Spirochaetia</taxon>
        <taxon>Spirochaetales</taxon>
        <taxon>Treponemataceae</taxon>
        <taxon>Treponema</taxon>
    </lineage>
</organism>
<accession>A0A1T4L7J0</accession>
<evidence type="ECO:0000313" key="2">
    <source>
        <dbReference type="EMBL" id="SJZ50696.1"/>
    </source>
</evidence>
<dbReference type="STRING" id="261392.SAMN02745149_01502"/>
<keyword evidence="3" id="KW-1185">Reference proteome</keyword>
<dbReference type="AlphaFoldDB" id="A0A1T4L7J0"/>
<sequence>MTDYIIMGLAAIVIIAALMYFRKLLKKESSSVPHASSSSGTFVNCPVCGTPLLPGQNLHSKIFRPAAAAPDQLCYVYGCPSCWPQCKPGIKRTCPVCHKDVLQDGYLISRMFNKTKSGKPHVIINGCGNCNRHSR</sequence>
<keyword evidence="1" id="KW-0812">Transmembrane</keyword>
<feature type="transmembrane region" description="Helical" evidence="1">
    <location>
        <begin position="6"/>
        <end position="21"/>
    </location>
</feature>
<dbReference type="OrthoDB" id="361897at2"/>